<name>A0NM30_ROSAI</name>
<reference evidence="1 2" key="1">
    <citation type="submission" date="2006-05" db="EMBL/GenBank/DDBJ databases">
        <authorList>
            <person name="King G."/>
            <person name="Ferriera S."/>
            <person name="Johnson J."/>
            <person name="Kravitz S."/>
            <person name="Beeson K."/>
            <person name="Sutton G."/>
            <person name="Rogers Y.-H."/>
            <person name="Friedman R."/>
            <person name="Frazier M."/>
            <person name="Venter J.C."/>
        </authorList>
    </citation>
    <scope>NUCLEOTIDE SEQUENCE [LARGE SCALE GENOMIC DNA]</scope>
    <source>
        <strain evidence="2">ATCC 25650 / DSM 13394 / JCM 20685 / NBRC 16684 / NCIMB 2208 / IAM 12614 / B1</strain>
    </source>
</reference>
<evidence type="ECO:0000313" key="2">
    <source>
        <dbReference type="Proteomes" id="UP000004848"/>
    </source>
</evidence>
<gene>
    <name evidence="1" type="ORF">SIAM614_09863</name>
</gene>
<dbReference type="Proteomes" id="UP000004848">
    <property type="component" value="Unassembled WGS sequence"/>
</dbReference>
<protein>
    <submittedName>
        <fullName evidence="1">Uncharacterized protein</fullName>
    </submittedName>
</protein>
<sequence>MGTSGTDAASATGHEDMAAFDAHTFSISASRSARRHIWSRPAR</sequence>
<accession>A0NM30</accession>
<proteinExistence type="predicted"/>
<comment type="caution">
    <text evidence="1">The sequence shown here is derived from an EMBL/GenBank/DDBJ whole genome shotgun (WGS) entry which is preliminary data.</text>
</comment>
<dbReference type="EMBL" id="AAUW01000001">
    <property type="protein sequence ID" value="EAV46125.1"/>
    <property type="molecule type" value="Genomic_DNA"/>
</dbReference>
<evidence type="ECO:0000313" key="1">
    <source>
        <dbReference type="EMBL" id="EAV46125.1"/>
    </source>
</evidence>
<dbReference type="AlphaFoldDB" id="A0NM30"/>
<organism evidence="1 2">
    <name type="scientific">Roseibium aggregatum (strain ATCC 25650 / DSM 13394 / JCM 20685 / NBRC 16684 / NCIMB 2208 / IAM 12614 / B1)</name>
    <name type="common">Stappia aggregata</name>
    <dbReference type="NCBI Taxonomy" id="384765"/>
    <lineage>
        <taxon>Bacteria</taxon>
        <taxon>Pseudomonadati</taxon>
        <taxon>Pseudomonadota</taxon>
        <taxon>Alphaproteobacteria</taxon>
        <taxon>Hyphomicrobiales</taxon>
        <taxon>Stappiaceae</taxon>
        <taxon>Roseibium</taxon>
    </lineage>
</organism>